<geneLocation type="mitochondrion" evidence="1"/>
<name>A0A1Y0B409_9LAMI</name>
<protein>
    <submittedName>
        <fullName evidence="1">Uncharacterized protein</fullName>
    </submittedName>
</protein>
<gene>
    <name evidence="1" type="ORF">AEK19_MT1960</name>
</gene>
<keyword evidence="1" id="KW-0496">Mitochondrion</keyword>
<proteinExistence type="predicted"/>
<organism evidence="1">
    <name type="scientific">Utricularia reniformis</name>
    <dbReference type="NCBI Taxonomy" id="192314"/>
    <lineage>
        <taxon>Eukaryota</taxon>
        <taxon>Viridiplantae</taxon>
        <taxon>Streptophyta</taxon>
        <taxon>Embryophyta</taxon>
        <taxon>Tracheophyta</taxon>
        <taxon>Spermatophyta</taxon>
        <taxon>Magnoliopsida</taxon>
        <taxon>eudicotyledons</taxon>
        <taxon>Gunneridae</taxon>
        <taxon>Pentapetalae</taxon>
        <taxon>asterids</taxon>
        <taxon>lamiids</taxon>
        <taxon>Lamiales</taxon>
        <taxon>Lentibulariaceae</taxon>
        <taxon>Utricularia</taxon>
    </lineage>
</organism>
<dbReference type="AlphaFoldDB" id="A0A1Y0B409"/>
<sequence length="62" mass="7362">MKKVELKPEPKIVVLERAIEKIRFRSIFRFRYCSSNDCSTQHFLAWRALILSYLVVSISCKI</sequence>
<dbReference type="EMBL" id="KY774314">
    <property type="protein sequence ID" value="ART32123.1"/>
    <property type="molecule type" value="Genomic_DNA"/>
</dbReference>
<reference evidence="1" key="1">
    <citation type="submission" date="2017-03" db="EMBL/GenBank/DDBJ databases">
        <title>The mitochondrial genome of the carnivorous plant Utricularia reniformis (Lentibulariaceae): structure, comparative analysis and evolutionary landmarks.</title>
        <authorList>
            <person name="Silva S.R."/>
            <person name="Alvarenga D.O."/>
            <person name="Michael T.P."/>
            <person name="Miranda V.F.O."/>
            <person name="Varani A.M."/>
        </authorList>
    </citation>
    <scope>NUCLEOTIDE SEQUENCE</scope>
</reference>
<evidence type="ECO:0000313" key="1">
    <source>
        <dbReference type="EMBL" id="ART32123.1"/>
    </source>
</evidence>
<accession>A0A1Y0B409</accession>